<comment type="similarity">
    <text evidence="1">In the C-terminal section; belongs to the class-I pyridoxal-phosphate-dependent aminotransferase family.</text>
</comment>
<accession>A0A1V2JJJ3</accession>
<dbReference type="OrthoDB" id="7016788at2"/>
<dbReference type="SMART" id="SM00345">
    <property type="entry name" value="HTH_GNTR"/>
    <property type="match status" value="1"/>
</dbReference>
<evidence type="ECO:0000259" key="6">
    <source>
        <dbReference type="PROSITE" id="PS50949"/>
    </source>
</evidence>
<comment type="caution">
    <text evidence="7">The sequence shown here is derived from an EMBL/GenBank/DDBJ whole genome shotgun (WGS) entry which is preliminary data.</text>
</comment>
<dbReference type="InterPro" id="IPR000524">
    <property type="entry name" value="Tscrpt_reg_HTH_GntR"/>
</dbReference>
<sequence length="468" mass="52548">MTLRGERQADFAYQAVYRYMINLINEVSTDTRVKLPSLRQLAGRLNVSISTIQYAYSLLEKEGRVYSVAKSGYYAWPLSATTVAGASGDLLDRLYAAARSPCMAVFSGDEPALLASLDGTLLRLERELVRQYPRHLQPWSQPCGVWELRAALAARYTSSPTRCWHADDIYIGADLRGVLDILIEVLGLRGTTVIVESPCDWLILRLFQDCAVRIIELPWTPEGRLDLATLDQLLRDEPVHLVLLSSKVSLPSGNALPAHDRLSVAQMLDRYGCWLLENDTFGELGFKEPQAALREWVNPERLMVFSSFEKVLGSEAPYGYLLSRRMSSELQRQFLLRSFRLSSIRQRAIARLYQSGRIDPHLRALRHLLQGQAAEMSGRLEQHLGQQVSYRMPAAGAAFWLGSTQAVDMRQVFKRLLAQQVVIAPGELFSVSGLHHQHLRVSHTFHGQPNLEIALAAISEALRQAQVG</sequence>
<dbReference type="InterPro" id="IPR015421">
    <property type="entry name" value="PyrdxlP-dep_Trfase_major"/>
</dbReference>
<dbReference type="InterPro" id="IPR051446">
    <property type="entry name" value="HTH_trans_reg/aminotransferase"/>
</dbReference>
<dbReference type="EMBL" id="MNPV01000004">
    <property type="protein sequence ID" value="ONH44841.1"/>
    <property type="molecule type" value="Genomic_DNA"/>
</dbReference>
<dbReference type="Proteomes" id="UP000188559">
    <property type="component" value="Unassembled WGS sequence"/>
</dbReference>
<keyword evidence="5" id="KW-0804">Transcription</keyword>
<name>A0A1V2JJJ3_PSEAZ</name>
<dbReference type="GO" id="GO:0030170">
    <property type="term" value="F:pyridoxal phosphate binding"/>
    <property type="evidence" value="ECO:0007669"/>
    <property type="project" value="InterPro"/>
</dbReference>
<dbReference type="GeneID" id="57373713"/>
<evidence type="ECO:0000256" key="1">
    <source>
        <dbReference type="ARBA" id="ARBA00005384"/>
    </source>
</evidence>
<protein>
    <submittedName>
        <fullName evidence="7">GntR family transcriptional regulator</fullName>
    </submittedName>
</protein>
<proteinExistence type="inferred from homology"/>
<dbReference type="Pfam" id="PF00392">
    <property type="entry name" value="GntR"/>
    <property type="match status" value="1"/>
</dbReference>
<dbReference type="PANTHER" id="PTHR46577:SF2">
    <property type="entry name" value="TRANSCRIPTIONAL REGULATORY PROTEIN"/>
    <property type="match status" value="1"/>
</dbReference>
<dbReference type="PROSITE" id="PS50949">
    <property type="entry name" value="HTH_GNTR"/>
    <property type="match status" value="1"/>
</dbReference>
<dbReference type="GO" id="GO:0003700">
    <property type="term" value="F:DNA-binding transcription factor activity"/>
    <property type="evidence" value="ECO:0007669"/>
    <property type="project" value="InterPro"/>
</dbReference>
<dbReference type="InterPro" id="IPR015424">
    <property type="entry name" value="PyrdxlP-dep_Trfase"/>
</dbReference>
<evidence type="ECO:0000256" key="4">
    <source>
        <dbReference type="ARBA" id="ARBA00023125"/>
    </source>
</evidence>
<evidence type="ECO:0000256" key="3">
    <source>
        <dbReference type="ARBA" id="ARBA00023015"/>
    </source>
</evidence>
<keyword evidence="4" id="KW-0238">DNA-binding</keyword>
<dbReference type="SUPFAM" id="SSF46785">
    <property type="entry name" value="Winged helix' DNA-binding domain"/>
    <property type="match status" value="1"/>
</dbReference>
<dbReference type="Gene3D" id="3.40.640.10">
    <property type="entry name" value="Type I PLP-dependent aspartate aminotransferase-like (Major domain)"/>
    <property type="match status" value="1"/>
</dbReference>
<keyword evidence="2" id="KW-0663">Pyridoxal phosphate</keyword>
<dbReference type="InterPro" id="IPR036388">
    <property type="entry name" value="WH-like_DNA-bd_sf"/>
</dbReference>
<dbReference type="Pfam" id="PF00155">
    <property type="entry name" value="Aminotran_1_2"/>
    <property type="match status" value="1"/>
</dbReference>
<dbReference type="GO" id="GO:0003677">
    <property type="term" value="F:DNA binding"/>
    <property type="evidence" value="ECO:0007669"/>
    <property type="project" value="UniProtKB-KW"/>
</dbReference>
<evidence type="ECO:0000256" key="2">
    <source>
        <dbReference type="ARBA" id="ARBA00022898"/>
    </source>
</evidence>
<reference evidence="7 8" key="1">
    <citation type="submission" date="2016-10" db="EMBL/GenBank/DDBJ databases">
        <title>Pseudomonas lactis sp. nov. and Pseudomonas paralactis sp. nov., isolated from bovine raw milk.</title>
        <authorList>
            <person name="Von Neubeck M."/>
            <person name="Huptas C."/>
            <person name="Glueck C."/>
            <person name="Krewinkel M."/>
            <person name="Stoeckel M."/>
            <person name="Stressler T."/>
            <person name="Fischer L."/>
            <person name="Hinrichs J."/>
            <person name="Scherer S."/>
            <person name="Wenning M."/>
        </authorList>
    </citation>
    <scope>NUCLEOTIDE SEQUENCE [LARGE SCALE GENOMIC DNA]</scope>
    <source>
        <strain evidence="7 8">DSM 18862</strain>
    </source>
</reference>
<evidence type="ECO:0000313" key="7">
    <source>
        <dbReference type="EMBL" id="ONH44841.1"/>
    </source>
</evidence>
<feature type="domain" description="HTH gntR-type" evidence="6">
    <location>
        <begin position="10"/>
        <end position="78"/>
    </location>
</feature>
<dbReference type="PANTHER" id="PTHR46577">
    <property type="entry name" value="HTH-TYPE TRANSCRIPTIONAL REGULATORY PROTEIN GABR"/>
    <property type="match status" value="1"/>
</dbReference>
<gene>
    <name evidence="7" type="ORF">BLL37_16090</name>
</gene>
<evidence type="ECO:0000313" key="8">
    <source>
        <dbReference type="Proteomes" id="UP000188559"/>
    </source>
</evidence>
<organism evidence="7 8">
    <name type="scientific">Pseudomonas azotoformans</name>
    <dbReference type="NCBI Taxonomy" id="47878"/>
    <lineage>
        <taxon>Bacteria</taxon>
        <taxon>Pseudomonadati</taxon>
        <taxon>Pseudomonadota</taxon>
        <taxon>Gammaproteobacteria</taxon>
        <taxon>Pseudomonadales</taxon>
        <taxon>Pseudomonadaceae</taxon>
        <taxon>Pseudomonas</taxon>
    </lineage>
</organism>
<dbReference type="InterPro" id="IPR036390">
    <property type="entry name" value="WH_DNA-bd_sf"/>
</dbReference>
<keyword evidence="3" id="KW-0805">Transcription regulation</keyword>
<dbReference type="InterPro" id="IPR004839">
    <property type="entry name" value="Aminotransferase_I/II_large"/>
</dbReference>
<dbReference type="RefSeq" id="WP_071495690.1">
    <property type="nucleotide sequence ID" value="NZ_LT629702.1"/>
</dbReference>
<dbReference type="Gene3D" id="1.10.10.10">
    <property type="entry name" value="Winged helix-like DNA-binding domain superfamily/Winged helix DNA-binding domain"/>
    <property type="match status" value="1"/>
</dbReference>
<keyword evidence="8" id="KW-1185">Reference proteome</keyword>
<evidence type="ECO:0000256" key="5">
    <source>
        <dbReference type="ARBA" id="ARBA00023163"/>
    </source>
</evidence>
<dbReference type="AlphaFoldDB" id="A0A1V2JJJ3"/>
<dbReference type="CDD" id="cd00609">
    <property type="entry name" value="AAT_like"/>
    <property type="match status" value="1"/>
</dbReference>
<dbReference type="SUPFAM" id="SSF53383">
    <property type="entry name" value="PLP-dependent transferases"/>
    <property type="match status" value="1"/>
</dbReference>